<dbReference type="InterPro" id="IPR000644">
    <property type="entry name" value="CBS_dom"/>
</dbReference>
<dbReference type="EMBL" id="PNIQ01000598">
    <property type="protein sequence ID" value="PMP80769.1"/>
    <property type="molecule type" value="Genomic_DNA"/>
</dbReference>
<reference evidence="4 5" key="1">
    <citation type="submission" date="2018-01" db="EMBL/GenBank/DDBJ databases">
        <title>Metagenomic assembled genomes from two thermal pools in the Uzon Caldera, Kamchatka, Russia.</title>
        <authorList>
            <person name="Wilkins L."/>
            <person name="Ettinger C."/>
        </authorList>
    </citation>
    <scope>NUCLEOTIDE SEQUENCE [LARGE SCALE GENOMIC DNA]</scope>
    <source>
        <strain evidence="4">ZAV-02</strain>
    </source>
</reference>
<dbReference type="Pfam" id="PF00571">
    <property type="entry name" value="CBS"/>
    <property type="match status" value="2"/>
</dbReference>
<evidence type="ECO:0000313" key="5">
    <source>
        <dbReference type="Proteomes" id="UP000243376"/>
    </source>
</evidence>
<dbReference type="SUPFAM" id="SSF54631">
    <property type="entry name" value="CBS-domain pair"/>
    <property type="match status" value="1"/>
</dbReference>
<evidence type="ECO:0000256" key="1">
    <source>
        <dbReference type="ARBA" id="ARBA00023122"/>
    </source>
</evidence>
<proteinExistence type="predicted"/>
<feature type="domain" description="CBS" evidence="3">
    <location>
        <begin position="11"/>
        <end position="67"/>
    </location>
</feature>
<dbReference type="CDD" id="cd04584">
    <property type="entry name" value="CBS_pair_AcuB_like"/>
    <property type="match status" value="1"/>
</dbReference>
<dbReference type="PANTHER" id="PTHR43080:SF2">
    <property type="entry name" value="CBS DOMAIN-CONTAINING PROTEIN"/>
    <property type="match status" value="1"/>
</dbReference>
<evidence type="ECO:0000259" key="3">
    <source>
        <dbReference type="PROSITE" id="PS51371"/>
    </source>
</evidence>
<feature type="domain" description="CBS" evidence="3">
    <location>
        <begin position="86"/>
        <end position="142"/>
    </location>
</feature>
<keyword evidence="4" id="KW-0418">Kinase</keyword>
<dbReference type="GO" id="GO:0016301">
    <property type="term" value="F:kinase activity"/>
    <property type="evidence" value="ECO:0007669"/>
    <property type="project" value="UniProtKB-KW"/>
</dbReference>
<name>A0A2J6X3W2_9CHLR</name>
<gene>
    <name evidence="4" type="ORF">C0184_08995</name>
</gene>
<keyword evidence="1 2" id="KW-0129">CBS domain</keyword>
<dbReference type="AlphaFoldDB" id="A0A2J6X3W2"/>
<keyword evidence="4" id="KW-0808">Transferase</keyword>
<comment type="caution">
    <text evidence="4">The sequence shown here is derived from an EMBL/GenBank/DDBJ whole genome shotgun (WGS) entry which is preliminary data.</text>
</comment>
<dbReference type="PROSITE" id="PS51371">
    <property type="entry name" value="CBS"/>
    <property type="match status" value="2"/>
</dbReference>
<evidence type="ECO:0000256" key="2">
    <source>
        <dbReference type="PROSITE-ProRule" id="PRU00703"/>
    </source>
</evidence>
<dbReference type="InterPro" id="IPR051257">
    <property type="entry name" value="Diverse_CBS-Domain"/>
</dbReference>
<dbReference type="PANTHER" id="PTHR43080">
    <property type="entry name" value="CBS DOMAIN-CONTAINING PROTEIN CBSX3, MITOCHONDRIAL"/>
    <property type="match status" value="1"/>
</dbReference>
<protein>
    <submittedName>
        <fullName evidence="4">Histidine kinase</fullName>
    </submittedName>
</protein>
<dbReference type="Proteomes" id="UP000243376">
    <property type="component" value="Unassembled WGS sequence"/>
</dbReference>
<dbReference type="InterPro" id="IPR046342">
    <property type="entry name" value="CBS_dom_sf"/>
</dbReference>
<dbReference type="SMART" id="SM00116">
    <property type="entry name" value="CBS"/>
    <property type="match status" value="2"/>
</dbReference>
<organism evidence="4 5">
    <name type="scientific">Chloroflexus aggregans</name>
    <dbReference type="NCBI Taxonomy" id="152260"/>
    <lineage>
        <taxon>Bacteria</taxon>
        <taxon>Bacillati</taxon>
        <taxon>Chloroflexota</taxon>
        <taxon>Chloroflexia</taxon>
        <taxon>Chloroflexales</taxon>
        <taxon>Chloroflexineae</taxon>
        <taxon>Chloroflexaceae</taxon>
        <taxon>Chloroflexus</taxon>
    </lineage>
</organism>
<dbReference type="Gene3D" id="3.10.580.10">
    <property type="entry name" value="CBS-domain"/>
    <property type="match status" value="1"/>
</dbReference>
<sequence length="149" mass="16369">MPKTERVAEWMSENPICVPPDFSALAAYERMRARGVRRMPVVDKQGKLVGIITRSDIEQAMSHPRDEEERRLARFNLAGQTVADLMTPNPLTIASSDSIGKAALMMVRARVSGLPVVDDGQLVGIITESDIFRLVASTWAAEAEETESA</sequence>
<evidence type="ECO:0000313" key="4">
    <source>
        <dbReference type="EMBL" id="PMP80769.1"/>
    </source>
</evidence>
<accession>A0A2J6X3W2</accession>